<dbReference type="GO" id="GO:0000981">
    <property type="term" value="F:DNA-binding transcription factor activity, RNA polymerase II-specific"/>
    <property type="evidence" value="ECO:0007669"/>
    <property type="project" value="TreeGrafter"/>
</dbReference>
<dbReference type="InParanoid" id="A0A1S3HVN7"/>
<keyword evidence="5" id="KW-0238">DNA-binding</keyword>
<evidence type="ECO:0000256" key="3">
    <source>
        <dbReference type="ARBA" id="ARBA00022833"/>
    </source>
</evidence>
<accession>A0A1S3HVN7</accession>
<proteinExistence type="predicted"/>
<name>A0A1S3HVN7_LINAN</name>
<dbReference type="KEGG" id="lak:106158247"/>
<evidence type="ECO:0000256" key="2">
    <source>
        <dbReference type="ARBA" id="ARBA00022723"/>
    </source>
</evidence>
<dbReference type="GO" id="GO:0005634">
    <property type="term" value="C:nucleus"/>
    <property type="evidence" value="ECO:0007669"/>
    <property type="project" value="UniProtKB-SubCell"/>
</dbReference>
<dbReference type="PROSITE" id="PS50023">
    <property type="entry name" value="LIM_DOMAIN_2"/>
    <property type="match status" value="1"/>
</dbReference>
<dbReference type="InterPro" id="IPR001781">
    <property type="entry name" value="Znf_LIM"/>
</dbReference>
<evidence type="ECO:0000256" key="6">
    <source>
        <dbReference type="ARBA" id="ARBA00023155"/>
    </source>
</evidence>
<evidence type="ECO:0000256" key="7">
    <source>
        <dbReference type="ARBA" id="ARBA00023242"/>
    </source>
</evidence>
<evidence type="ECO:0000313" key="11">
    <source>
        <dbReference type="RefSeq" id="XP_013389611.1"/>
    </source>
</evidence>
<dbReference type="AlphaFoldDB" id="A0A1S3HVN7"/>
<dbReference type="InterPro" id="IPR050453">
    <property type="entry name" value="LIM_Homeobox_TF"/>
</dbReference>
<dbReference type="PANTHER" id="PTHR24208:SF166">
    <property type="entry name" value="LIM HOMEOBOX TRANSCRIPTION FACTOR 1 ALPHA, ISOFORM B"/>
    <property type="match status" value="1"/>
</dbReference>
<dbReference type="PROSITE" id="PS00478">
    <property type="entry name" value="LIM_DOMAIN_1"/>
    <property type="match status" value="1"/>
</dbReference>
<evidence type="ECO:0000256" key="8">
    <source>
        <dbReference type="PROSITE-ProRule" id="PRU00125"/>
    </source>
</evidence>
<comment type="subcellular location">
    <subcellularLocation>
        <location evidence="1">Nucleus</location>
    </subcellularLocation>
</comment>
<dbReference type="Proteomes" id="UP000085678">
    <property type="component" value="Unplaced"/>
</dbReference>
<feature type="domain" description="LIM zinc-binding" evidence="9">
    <location>
        <begin position="13"/>
        <end position="72"/>
    </location>
</feature>
<dbReference type="SUPFAM" id="SSF57716">
    <property type="entry name" value="Glucocorticoid receptor-like (DNA-binding domain)"/>
    <property type="match status" value="1"/>
</dbReference>
<sequence>MPSSPKTDDTTMFTCAYCQNPIKEKLVLAVSGLHYHRRCLRCVVCREFLTDICFQHSGALYCKSDFIGQFGAICAGCHQVILPDEMSQCKQGLAFHDSPECFPPSDIT</sequence>
<dbReference type="Gene3D" id="2.10.110.10">
    <property type="entry name" value="Cysteine Rich Protein"/>
    <property type="match status" value="1"/>
</dbReference>
<gene>
    <name evidence="11" type="primary">LOC106158247</name>
</gene>
<protein>
    <submittedName>
        <fullName evidence="11">LIM/homeobox protein Lhx1</fullName>
    </submittedName>
</protein>
<evidence type="ECO:0000313" key="10">
    <source>
        <dbReference type="Proteomes" id="UP000085678"/>
    </source>
</evidence>
<evidence type="ECO:0000256" key="5">
    <source>
        <dbReference type="ARBA" id="ARBA00023125"/>
    </source>
</evidence>
<keyword evidence="3 8" id="KW-0862">Zinc</keyword>
<keyword evidence="7" id="KW-0539">Nucleus</keyword>
<dbReference type="PANTHER" id="PTHR24208">
    <property type="entry name" value="LIM/HOMEOBOX PROTEIN LHX"/>
    <property type="match status" value="1"/>
</dbReference>
<dbReference type="Pfam" id="PF00412">
    <property type="entry name" value="LIM"/>
    <property type="match status" value="1"/>
</dbReference>
<dbReference type="GO" id="GO:0030182">
    <property type="term" value="P:neuron differentiation"/>
    <property type="evidence" value="ECO:0007669"/>
    <property type="project" value="TreeGrafter"/>
</dbReference>
<organism evidence="10 11">
    <name type="scientific">Lingula anatina</name>
    <name type="common">Brachiopod</name>
    <name type="synonym">Lingula unguis</name>
    <dbReference type="NCBI Taxonomy" id="7574"/>
    <lineage>
        <taxon>Eukaryota</taxon>
        <taxon>Metazoa</taxon>
        <taxon>Spiralia</taxon>
        <taxon>Lophotrochozoa</taxon>
        <taxon>Brachiopoda</taxon>
        <taxon>Linguliformea</taxon>
        <taxon>Lingulata</taxon>
        <taxon>Lingulida</taxon>
        <taxon>Linguloidea</taxon>
        <taxon>Lingulidae</taxon>
        <taxon>Lingula</taxon>
    </lineage>
</organism>
<keyword evidence="6" id="KW-0371">Homeobox</keyword>
<keyword evidence="4 8" id="KW-0440">LIM domain</keyword>
<dbReference type="GeneID" id="106158247"/>
<evidence type="ECO:0000259" key="9">
    <source>
        <dbReference type="PROSITE" id="PS50023"/>
    </source>
</evidence>
<dbReference type="GO" id="GO:0000977">
    <property type="term" value="F:RNA polymerase II transcription regulatory region sequence-specific DNA binding"/>
    <property type="evidence" value="ECO:0007669"/>
    <property type="project" value="TreeGrafter"/>
</dbReference>
<keyword evidence="10" id="KW-1185">Reference proteome</keyword>
<evidence type="ECO:0000256" key="1">
    <source>
        <dbReference type="ARBA" id="ARBA00004123"/>
    </source>
</evidence>
<dbReference type="SMART" id="SM00132">
    <property type="entry name" value="LIM"/>
    <property type="match status" value="1"/>
</dbReference>
<reference evidence="11" key="1">
    <citation type="submission" date="2025-08" db="UniProtKB">
        <authorList>
            <consortium name="RefSeq"/>
        </authorList>
    </citation>
    <scope>IDENTIFICATION</scope>
    <source>
        <tissue evidence="11">Gonads</tissue>
    </source>
</reference>
<keyword evidence="2 8" id="KW-0479">Metal-binding</keyword>
<dbReference type="RefSeq" id="XP_013389611.1">
    <property type="nucleotide sequence ID" value="XM_013534157.2"/>
</dbReference>
<evidence type="ECO:0000256" key="4">
    <source>
        <dbReference type="ARBA" id="ARBA00023038"/>
    </source>
</evidence>
<dbReference type="OrthoDB" id="6159439at2759"/>
<dbReference type="GO" id="GO:0046872">
    <property type="term" value="F:metal ion binding"/>
    <property type="evidence" value="ECO:0007669"/>
    <property type="project" value="UniProtKB-KW"/>
</dbReference>